<keyword evidence="1 4" id="KW-0812">Transmembrane</keyword>
<name>A0A4Q7VVG0_9BURK</name>
<dbReference type="SUPFAM" id="SSF103473">
    <property type="entry name" value="MFS general substrate transporter"/>
    <property type="match status" value="1"/>
</dbReference>
<dbReference type="InterPro" id="IPR011701">
    <property type="entry name" value="MFS"/>
</dbReference>
<feature type="transmembrane region" description="Helical" evidence="4">
    <location>
        <begin position="302"/>
        <end position="323"/>
    </location>
</feature>
<feature type="transmembrane region" description="Helical" evidence="4">
    <location>
        <begin position="277"/>
        <end position="296"/>
    </location>
</feature>
<feature type="transmembrane region" description="Helical" evidence="4">
    <location>
        <begin position="335"/>
        <end position="357"/>
    </location>
</feature>
<dbReference type="InterPro" id="IPR020846">
    <property type="entry name" value="MFS_dom"/>
</dbReference>
<dbReference type="InterPro" id="IPR036259">
    <property type="entry name" value="MFS_trans_sf"/>
</dbReference>
<feature type="transmembrane region" description="Helical" evidence="4">
    <location>
        <begin position="54"/>
        <end position="72"/>
    </location>
</feature>
<feature type="transmembrane region" description="Helical" evidence="4">
    <location>
        <begin position="243"/>
        <end position="265"/>
    </location>
</feature>
<evidence type="ECO:0000313" key="6">
    <source>
        <dbReference type="EMBL" id="RZU00654.1"/>
    </source>
</evidence>
<feature type="transmembrane region" description="Helical" evidence="4">
    <location>
        <begin position="170"/>
        <end position="194"/>
    </location>
</feature>
<feature type="domain" description="Major facilitator superfamily (MFS) profile" evidence="5">
    <location>
        <begin position="18"/>
        <end position="390"/>
    </location>
</feature>
<evidence type="ECO:0000313" key="7">
    <source>
        <dbReference type="Proteomes" id="UP000293671"/>
    </source>
</evidence>
<dbReference type="Gene3D" id="1.20.1250.20">
    <property type="entry name" value="MFS general substrate transporter like domains"/>
    <property type="match status" value="2"/>
</dbReference>
<gene>
    <name evidence="6" type="ORF">EV670_1365</name>
</gene>
<dbReference type="PANTHER" id="PTHR23521:SF3">
    <property type="entry name" value="MFS TRANSPORTER"/>
    <property type="match status" value="1"/>
</dbReference>
<organism evidence="6 7">
    <name type="scientific">Rivibacter subsaxonicus</name>
    <dbReference type="NCBI Taxonomy" id="457575"/>
    <lineage>
        <taxon>Bacteria</taxon>
        <taxon>Pseudomonadati</taxon>
        <taxon>Pseudomonadota</taxon>
        <taxon>Betaproteobacteria</taxon>
        <taxon>Burkholderiales</taxon>
        <taxon>Rivibacter</taxon>
    </lineage>
</organism>
<keyword evidence="7" id="KW-1185">Reference proteome</keyword>
<accession>A0A4Q7VVG0</accession>
<protein>
    <submittedName>
        <fullName evidence="6">Putative MFS family arabinose efflux permease</fullName>
    </submittedName>
</protein>
<proteinExistence type="predicted"/>
<dbReference type="RefSeq" id="WP_130431097.1">
    <property type="nucleotide sequence ID" value="NZ_SHKP01000005.1"/>
</dbReference>
<reference evidence="6 7" key="1">
    <citation type="submission" date="2019-02" db="EMBL/GenBank/DDBJ databases">
        <title>Genomic Encyclopedia of Type Strains, Phase IV (KMG-IV): sequencing the most valuable type-strain genomes for metagenomic binning, comparative biology and taxonomic classification.</title>
        <authorList>
            <person name="Goeker M."/>
        </authorList>
    </citation>
    <scope>NUCLEOTIDE SEQUENCE [LARGE SCALE GENOMIC DNA]</scope>
    <source>
        <strain evidence="6 7">DSM 19570</strain>
    </source>
</reference>
<feature type="transmembrane region" description="Helical" evidence="4">
    <location>
        <begin position="369"/>
        <end position="387"/>
    </location>
</feature>
<sequence>MSRAESPAAPDAAAVRRGVLLVAATVTLVVLMFSLLNPVLAVRLQKAGVGAAEIGFFLMLPFAAIGLSIPLLPHLLVRIGLAPAMRLGLALEFGATLVYGLTSDFRLWCLAAFASGLGAAAVWNGTEALIAHHAPRAARGRWMGLYQSALGLALALGPFLPGLLDLAPTSATWVACAGLALGLALLMTPPVSCLGAAMPGRSSGGILDAARRHPLLVWAAFVGGVFEAGMGAITAAYGSQLGLTLAMSTSIAGVLGIGSFALQYPTGWLADRRGTRSLLIAAAALLALASLPLAWAVQSPLWLWPAAALWGAVGGALYTLTMIRVAHTFADEPGGGVVAGTAAVIAGYTAGGAAGPLASGALLEASGPAAASAALVLLALSVGAMALRRG</sequence>
<dbReference type="OrthoDB" id="8878646at2"/>
<dbReference type="PANTHER" id="PTHR23521">
    <property type="entry name" value="TRANSPORTER MFS SUPERFAMILY"/>
    <property type="match status" value="1"/>
</dbReference>
<evidence type="ECO:0000256" key="4">
    <source>
        <dbReference type="SAM" id="Phobius"/>
    </source>
</evidence>
<dbReference type="AlphaFoldDB" id="A0A4Q7VVG0"/>
<dbReference type="PROSITE" id="PS50850">
    <property type="entry name" value="MFS"/>
    <property type="match status" value="1"/>
</dbReference>
<evidence type="ECO:0000256" key="2">
    <source>
        <dbReference type="ARBA" id="ARBA00022989"/>
    </source>
</evidence>
<dbReference type="Pfam" id="PF07690">
    <property type="entry name" value="MFS_1"/>
    <property type="match status" value="1"/>
</dbReference>
<dbReference type="GO" id="GO:0022857">
    <property type="term" value="F:transmembrane transporter activity"/>
    <property type="evidence" value="ECO:0007669"/>
    <property type="project" value="InterPro"/>
</dbReference>
<feature type="transmembrane region" description="Helical" evidence="4">
    <location>
        <begin position="105"/>
        <end position="123"/>
    </location>
</feature>
<evidence type="ECO:0000256" key="3">
    <source>
        <dbReference type="ARBA" id="ARBA00023136"/>
    </source>
</evidence>
<dbReference type="GO" id="GO:0005886">
    <property type="term" value="C:plasma membrane"/>
    <property type="evidence" value="ECO:0007669"/>
    <property type="project" value="TreeGrafter"/>
</dbReference>
<evidence type="ECO:0000256" key="1">
    <source>
        <dbReference type="ARBA" id="ARBA00022692"/>
    </source>
</evidence>
<comment type="caution">
    <text evidence="6">The sequence shown here is derived from an EMBL/GenBank/DDBJ whole genome shotgun (WGS) entry which is preliminary data.</text>
</comment>
<feature type="transmembrane region" description="Helical" evidence="4">
    <location>
        <begin position="20"/>
        <end position="42"/>
    </location>
</feature>
<dbReference type="EMBL" id="SHKP01000005">
    <property type="protein sequence ID" value="RZU00654.1"/>
    <property type="molecule type" value="Genomic_DNA"/>
</dbReference>
<feature type="transmembrane region" description="Helical" evidence="4">
    <location>
        <begin position="144"/>
        <end position="164"/>
    </location>
</feature>
<evidence type="ECO:0000259" key="5">
    <source>
        <dbReference type="PROSITE" id="PS50850"/>
    </source>
</evidence>
<dbReference type="Proteomes" id="UP000293671">
    <property type="component" value="Unassembled WGS sequence"/>
</dbReference>
<keyword evidence="2 4" id="KW-1133">Transmembrane helix</keyword>
<feature type="transmembrane region" description="Helical" evidence="4">
    <location>
        <begin position="215"/>
        <end position="237"/>
    </location>
</feature>
<keyword evidence="3 4" id="KW-0472">Membrane</keyword>